<evidence type="ECO:0000313" key="5">
    <source>
        <dbReference type="EMBL" id="EKX40609.1"/>
    </source>
</evidence>
<dbReference type="FunFam" id="3.40.1490.10:FF:000002">
    <property type="entry name" value="Peptidyl-tRNA hydrolase 2, mitochondrial"/>
    <property type="match status" value="1"/>
</dbReference>
<dbReference type="InterPro" id="IPR023476">
    <property type="entry name" value="Pep_tRNA_hydro_II_dom_sf"/>
</dbReference>
<name>L1IXJ4_GUITC</name>
<comment type="similarity">
    <text evidence="3">Belongs to the PTH2 family.</text>
</comment>
<dbReference type="GO" id="GO:0004045">
    <property type="term" value="F:peptidyl-tRNA hydrolase activity"/>
    <property type="evidence" value="ECO:0007669"/>
    <property type="project" value="UniProtKB-EC"/>
</dbReference>
<dbReference type="AlphaFoldDB" id="L1IXJ4"/>
<evidence type="ECO:0000256" key="4">
    <source>
        <dbReference type="ARBA" id="ARBA00048707"/>
    </source>
</evidence>
<reference evidence="5 7" key="1">
    <citation type="journal article" date="2012" name="Nature">
        <title>Algal genomes reveal evolutionary mosaicism and the fate of nucleomorphs.</title>
        <authorList>
            <consortium name="DOE Joint Genome Institute"/>
            <person name="Curtis B.A."/>
            <person name="Tanifuji G."/>
            <person name="Burki F."/>
            <person name="Gruber A."/>
            <person name="Irimia M."/>
            <person name="Maruyama S."/>
            <person name="Arias M.C."/>
            <person name="Ball S.G."/>
            <person name="Gile G.H."/>
            <person name="Hirakawa Y."/>
            <person name="Hopkins J.F."/>
            <person name="Kuo A."/>
            <person name="Rensing S.A."/>
            <person name="Schmutz J."/>
            <person name="Symeonidi A."/>
            <person name="Elias M."/>
            <person name="Eveleigh R.J."/>
            <person name="Herman E.K."/>
            <person name="Klute M.J."/>
            <person name="Nakayama T."/>
            <person name="Obornik M."/>
            <person name="Reyes-Prieto A."/>
            <person name="Armbrust E.V."/>
            <person name="Aves S.J."/>
            <person name="Beiko R.G."/>
            <person name="Coutinho P."/>
            <person name="Dacks J.B."/>
            <person name="Durnford D.G."/>
            <person name="Fast N.M."/>
            <person name="Green B.R."/>
            <person name="Grisdale C.J."/>
            <person name="Hempel F."/>
            <person name="Henrissat B."/>
            <person name="Hoppner M.P."/>
            <person name="Ishida K."/>
            <person name="Kim E."/>
            <person name="Koreny L."/>
            <person name="Kroth P.G."/>
            <person name="Liu Y."/>
            <person name="Malik S.B."/>
            <person name="Maier U.G."/>
            <person name="McRose D."/>
            <person name="Mock T."/>
            <person name="Neilson J.A."/>
            <person name="Onodera N.T."/>
            <person name="Poole A.M."/>
            <person name="Pritham E.J."/>
            <person name="Richards T.A."/>
            <person name="Rocap G."/>
            <person name="Roy S.W."/>
            <person name="Sarai C."/>
            <person name="Schaack S."/>
            <person name="Shirato S."/>
            <person name="Slamovits C.H."/>
            <person name="Spencer D.F."/>
            <person name="Suzuki S."/>
            <person name="Worden A.Z."/>
            <person name="Zauner S."/>
            <person name="Barry K."/>
            <person name="Bell C."/>
            <person name="Bharti A.K."/>
            <person name="Crow J.A."/>
            <person name="Grimwood J."/>
            <person name="Kramer R."/>
            <person name="Lindquist E."/>
            <person name="Lucas S."/>
            <person name="Salamov A."/>
            <person name="McFadden G.I."/>
            <person name="Lane C.E."/>
            <person name="Keeling P.J."/>
            <person name="Gray M.W."/>
            <person name="Grigoriev I.V."/>
            <person name="Archibald J.M."/>
        </authorList>
    </citation>
    <scope>NUCLEOTIDE SEQUENCE</scope>
    <source>
        <strain evidence="5 7">CCMP2712</strain>
    </source>
</reference>
<accession>L1IXJ4</accession>
<evidence type="ECO:0000256" key="3">
    <source>
        <dbReference type="ARBA" id="ARBA00038050"/>
    </source>
</evidence>
<evidence type="ECO:0000256" key="1">
    <source>
        <dbReference type="ARBA" id="ARBA00013260"/>
    </source>
</evidence>
<protein>
    <recommendedName>
        <fullName evidence="1">peptidyl-tRNA hydrolase</fullName>
        <ecNumber evidence="1">3.1.1.29</ecNumber>
    </recommendedName>
</protein>
<reference evidence="7" key="2">
    <citation type="submission" date="2012-11" db="EMBL/GenBank/DDBJ databases">
        <authorList>
            <person name="Kuo A."/>
            <person name="Curtis B.A."/>
            <person name="Tanifuji G."/>
            <person name="Burki F."/>
            <person name="Gruber A."/>
            <person name="Irimia M."/>
            <person name="Maruyama S."/>
            <person name="Arias M.C."/>
            <person name="Ball S.G."/>
            <person name="Gile G.H."/>
            <person name="Hirakawa Y."/>
            <person name="Hopkins J.F."/>
            <person name="Rensing S.A."/>
            <person name="Schmutz J."/>
            <person name="Symeonidi A."/>
            <person name="Elias M."/>
            <person name="Eveleigh R.J."/>
            <person name="Herman E.K."/>
            <person name="Klute M.J."/>
            <person name="Nakayama T."/>
            <person name="Obornik M."/>
            <person name="Reyes-Prieto A."/>
            <person name="Armbrust E.V."/>
            <person name="Aves S.J."/>
            <person name="Beiko R.G."/>
            <person name="Coutinho P."/>
            <person name="Dacks J.B."/>
            <person name="Durnford D.G."/>
            <person name="Fast N.M."/>
            <person name="Green B.R."/>
            <person name="Grisdale C."/>
            <person name="Hempe F."/>
            <person name="Henrissat B."/>
            <person name="Hoppner M.P."/>
            <person name="Ishida K.-I."/>
            <person name="Kim E."/>
            <person name="Koreny L."/>
            <person name="Kroth P.G."/>
            <person name="Liu Y."/>
            <person name="Malik S.-B."/>
            <person name="Maier U.G."/>
            <person name="McRose D."/>
            <person name="Mock T."/>
            <person name="Neilson J.A."/>
            <person name="Onodera N.T."/>
            <person name="Poole A.M."/>
            <person name="Pritham E.J."/>
            <person name="Richards T.A."/>
            <person name="Rocap G."/>
            <person name="Roy S.W."/>
            <person name="Sarai C."/>
            <person name="Schaack S."/>
            <person name="Shirato S."/>
            <person name="Slamovits C.H."/>
            <person name="Spencer D.F."/>
            <person name="Suzuki S."/>
            <person name="Worden A.Z."/>
            <person name="Zauner S."/>
            <person name="Barry K."/>
            <person name="Bell C."/>
            <person name="Bharti A.K."/>
            <person name="Crow J.A."/>
            <person name="Grimwood J."/>
            <person name="Kramer R."/>
            <person name="Lindquist E."/>
            <person name="Lucas S."/>
            <person name="Salamov A."/>
            <person name="McFadden G.I."/>
            <person name="Lane C.E."/>
            <person name="Keeling P.J."/>
            <person name="Gray M.W."/>
            <person name="Grigoriev I.V."/>
            <person name="Archibald J.M."/>
        </authorList>
    </citation>
    <scope>NUCLEOTIDE SEQUENCE</scope>
    <source>
        <strain evidence="7">CCMP2712</strain>
    </source>
</reference>
<dbReference type="Gene3D" id="3.40.1490.10">
    <property type="entry name" value="Bit1"/>
    <property type="match status" value="1"/>
</dbReference>
<dbReference type="PANTHER" id="PTHR12649">
    <property type="entry name" value="PEPTIDYL-TRNA HYDROLASE 2"/>
    <property type="match status" value="1"/>
</dbReference>
<evidence type="ECO:0000256" key="2">
    <source>
        <dbReference type="ARBA" id="ARBA00022801"/>
    </source>
</evidence>
<comment type="catalytic activity">
    <reaction evidence="4">
        <text>an N-acyl-L-alpha-aminoacyl-tRNA + H2O = an N-acyl-L-amino acid + a tRNA + H(+)</text>
        <dbReference type="Rhea" id="RHEA:54448"/>
        <dbReference type="Rhea" id="RHEA-COMP:10123"/>
        <dbReference type="Rhea" id="RHEA-COMP:13883"/>
        <dbReference type="ChEBI" id="CHEBI:15377"/>
        <dbReference type="ChEBI" id="CHEBI:15378"/>
        <dbReference type="ChEBI" id="CHEBI:59874"/>
        <dbReference type="ChEBI" id="CHEBI:78442"/>
        <dbReference type="ChEBI" id="CHEBI:138191"/>
        <dbReference type="EC" id="3.1.1.29"/>
    </reaction>
</comment>
<dbReference type="KEGG" id="gtt:GUITHDRAFT_75468"/>
<dbReference type="OrthoDB" id="1733656at2759"/>
<dbReference type="GeneID" id="17297192"/>
<dbReference type="EnsemblProtists" id="EKX40609">
    <property type="protein sequence ID" value="EKX40609"/>
    <property type="gene ID" value="GUITHDRAFT_75468"/>
</dbReference>
<evidence type="ECO:0000313" key="7">
    <source>
        <dbReference type="Proteomes" id="UP000011087"/>
    </source>
</evidence>
<dbReference type="eggNOG" id="KOG3282">
    <property type="taxonomic scope" value="Eukaryota"/>
</dbReference>
<dbReference type="STRING" id="905079.L1IXJ4"/>
<reference evidence="6" key="3">
    <citation type="submission" date="2016-03" db="UniProtKB">
        <authorList>
            <consortium name="EnsemblProtists"/>
        </authorList>
    </citation>
    <scope>IDENTIFICATION</scope>
</reference>
<dbReference type="PANTHER" id="PTHR12649:SF11">
    <property type="entry name" value="PEPTIDYL-TRNA HYDROLASE 2, MITOCHONDRIAL"/>
    <property type="match status" value="1"/>
</dbReference>
<keyword evidence="2" id="KW-0378">Hydrolase</keyword>
<organism evidence="5">
    <name type="scientific">Guillardia theta (strain CCMP2712)</name>
    <name type="common">Cryptophyte</name>
    <dbReference type="NCBI Taxonomy" id="905079"/>
    <lineage>
        <taxon>Eukaryota</taxon>
        <taxon>Cryptophyceae</taxon>
        <taxon>Pyrenomonadales</taxon>
        <taxon>Geminigeraceae</taxon>
        <taxon>Guillardia</taxon>
    </lineage>
</organism>
<dbReference type="SUPFAM" id="SSF102462">
    <property type="entry name" value="Peptidyl-tRNA hydrolase II"/>
    <property type="match status" value="1"/>
</dbReference>
<dbReference type="GO" id="GO:0005829">
    <property type="term" value="C:cytosol"/>
    <property type="evidence" value="ECO:0007669"/>
    <property type="project" value="TreeGrafter"/>
</dbReference>
<gene>
    <name evidence="5" type="ORF">GUITHDRAFT_75468</name>
</gene>
<dbReference type="Proteomes" id="UP000011087">
    <property type="component" value="Unassembled WGS sequence"/>
</dbReference>
<dbReference type="Pfam" id="PF01981">
    <property type="entry name" value="PTH2"/>
    <property type="match status" value="1"/>
</dbReference>
<keyword evidence="7" id="KW-1185">Reference proteome</keyword>
<dbReference type="EC" id="3.1.1.29" evidence="1"/>
<dbReference type="EMBL" id="JH993030">
    <property type="protein sequence ID" value="EKX40609.1"/>
    <property type="molecule type" value="Genomic_DNA"/>
</dbReference>
<dbReference type="InterPro" id="IPR002833">
    <property type="entry name" value="PTH2"/>
</dbReference>
<evidence type="ECO:0000313" key="6">
    <source>
        <dbReference type="EnsemblProtists" id="EKX40609"/>
    </source>
</evidence>
<dbReference type="HOGENOM" id="CLU_1869062_0_0_1"/>
<dbReference type="PaxDb" id="55529-EKX40609"/>
<sequence>MLSALVSGFIFYNVGWFICVLDLSEARRDGEKDIGFIGEHYLGEPGDTIEMVLVCRKDLDMSPGKLALQCGHATVGIYRRLWRKNIGIVKSWEDAGQKKIILEVADEESMLAAQKQVGEKGLPTFFVRDAREEFVVS</sequence>
<dbReference type="RefSeq" id="XP_005827589.1">
    <property type="nucleotide sequence ID" value="XM_005827532.1"/>
</dbReference>
<proteinExistence type="inferred from homology"/>